<feature type="transmembrane region" description="Helical" evidence="7">
    <location>
        <begin position="233"/>
        <end position="253"/>
    </location>
</feature>
<dbReference type="InterPro" id="IPR001750">
    <property type="entry name" value="ND/Mrp_TM"/>
</dbReference>
<keyword evidence="3 7" id="KW-0812">Transmembrane</keyword>
<dbReference type="GO" id="GO:0008137">
    <property type="term" value="F:NADH dehydrogenase (ubiquinone) activity"/>
    <property type="evidence" value="ECO:0007669"/>
    <property type="project" value="InterPro"/>
</dbReference>
<keyword evidence="5" id="KW-0560">Oxidoreductase</keyword>
<feature type="transmembrane region" description="Helical" evidence="7">
    <location>
        <begin position="177"/>
        <end position="196"/>
    </location>
</feature>
<dbReference type="PANTHER" id="PTHR42682:SF4">
    <property type="entry name" value="NADH-UBIQUINONE_PLASTOQUINONE"/>
    <property type="match status" value="1"/>
</dbReference>
<reference evidence="9" key="1">
    <citation type="journal article" date="2020" name="mSystems">
        <title>Genome- and Community-Level Interaction Insights into Carbon Utilization and Element Cycling Functions of Hydrothermarchaeota in Hydrothermal Sediment.</title>
        <authorList>
            <person name="Zhou Z."/>
            <person name="Liu Y."/>
            <person name="Xu W."/>
            <person name="Pan J."/>
            <person name="Luo Z.H."/>
            <person name="Li M."/>
        </authorList>
    </citation>
    <scope>NUCLEOTIDE SEQUENCE [LARGE SCALE GENOMIC DNA]</scope>
    <source>
        <strain evidence="9">SpSt-110</strain>
    </source>
</reference>
<feature type="transmembrane region" description="Helical" evidence="7">
    <location>
        <begin position="321"/>
        <end position="340"/>
    </location>
</feature>
<feature type="domain" description="NADH:quinone oxidoreductase/Mrp antiporter transmembrane" evidence="8">
    <location>
        <begin position="102"/>
        <end position="368"/>
    </location>
</feature>
<feature type="transmembrane region" description="Helical" evidence="7">
    <location>
        <begin position="208"/>
        <end position="227"/>
    </location>
</feature>
<evidence type="ECO:0000256" key="1">
    <source>
        <dbReference type="ARBA" id="ARBA00004651"/>
    </source>
</evidence>
<keyword evidence="4 7" id="KW-1133">Transmembrane helix</keyword>
<dbReference type="GO" id="GO:0042773">
    <property type="term" value="P:ATP synthesis coupled electron transport"/>
    <property type="evidence" value="ECO:0007669"/>
    <property type="project" value="InterPro"/>
</dbReference>
<evidence type="ECO:0000256" key="2">
    <source>
        <dbReference type="ARBA" id="ARBA00022475"/>
    </source>
</evidence>
<protein>
    <recommendedName>
        <fullName evidence="8">NADH:quinone oxidoreductase/Mrp antiporter transmembrane domain-containing protein</fullName>
    </recommendedName>
</protein>
<dbReference type="InterPro" id="IPR052175">
    <property type="entry name" value="ComplexI-like_HydComp"/>
</dbReference>
<evidence type="ECO:0000313" key="9">
    <source>
        <dbReference type="EMBL" id="HHP67409.1"/>
    </source>
</evidence>
<evidence type="ECO:0000259" key="8">
    <source>
        <dbReference type="Pfam" id="PF00361"/>
    </source>
</evidence>
<feature type="transmembrane region" description="Helical" evidence="7">
    <location>
        <begin position="410"/>
        <end position="432"/>
    </location>
</feature>
<dbReference type="GO" id="GO:0005886">
    <property type="term" value="C:plasma membrane"/>
    <property type="evidence" value="ECO:0007669"/>
    <property type="project" value="UniProtKB-SubCell"/>
</dbReference>
<accession>A0A7J3XY45</accession>
<evidence type="ECO:0000256" key="3">
    <source>
        <dbReference type="ARBA" id="ARBA00022692"/>
    </source>
</evidence>
<sequence>MSLETIISLITVAYSIVALALFSFARRARDPAIVATSVIASLITMVASFLDRSPGGLIGFFSSITLVFSLLSSVFERDGRRAFHSMLSFYFVSFSILLMSTNDSFKVFLYLEIISMLTIGGMALYRGREGFEAALKYAVICLTGSLIGLLGLLIGFSETGVSSFPDMVLKASNTARMLMAIGFGAEVALFPMYIWLPGLYVSMPPLLLAVEVSSILPAATYIVGTIASGSPLASLSLSTLAMAGSLIGSLAAMNQRDLRMLLAYSTLSHTGYILLGLSSGSKIAWSYAILHMVAHALPKASLIMVGLAALNRVGSSMIGDISKLGGVFKFVTISGALALLGLPPYLSFWSEMFIFAGLITSSTYWRFLGVLYFLVILVSTGYSFKLIYAFSQGAGSTPLTPGRDFYGALLLLYSLLPIALSPLQSSILAYFLG</sequence>
<evidence type="ECO:0000256" key="6">
    <source>
        <dbReference type="ARBA" id="ARBA00023136"/>
    </source>
</evidence>
<feature type="transmembrane region" description="Helical" evidence="7">
    <location>
        <begin position="107"/>
        <end position="125"/>
    </location>
</feature>
<keyword evidence="6 7" id="KW-0472">Membrane</keyword>
<dbReference type="InterPro" id="IPR003918">
    <property type="entry name" value="NADH_UbQ_OxRdtase"/>
</dbReference>
<dbReference type="GO" id="GO:0016491">
    <property type="term" value="F:oxidoreductase activity"/>
    <property type="evidence" value="ECO:0007669"/>
    <property type="project" value="UniProtKB-KW"/>
</dbReference>
<comment type="caution">
    <text evidence="9">The sequence shown here is derived from an EMBL/GenBank/DDBJ whole genome shotgun (WGS) entry which is preliminary data.</text>
</comment>
<dbReference type="AlphaFoldDB" id="A0A7J3XY45"/>
<feature type="transmembrane region" description="Helical" evidence="7">
    <location>
        <begin position="370"/>
        <end position="390"/>
    </location>
</feature>
<keyword evidence="2" id="KW-1003">Cell membrane</keyword>
<organism evidence="9">
    <name type="scientific">Thermogladius calderae</name>
    <dbReference type="NCBI Taxonomy" id="1200300"/>
    <lineage>
        <taxon>Archaea</taxon>
        <taxon>Thermoproteota</taxon>
        <taxon>Thermoprotei</taxon>
        <taxon>Desulfurococcales</taxon>
        <taxon>Desulfurococcaceae</taxon>
        <taxon>Thermogladius</taxon>
    </lineage>
</organism>
<evidence type="ECO:0000256" key="7">
    <source>
        <dbReference type="SAM" id="Phobius"/>
    </source>
</evidence>
<feature type="transmembrane region" description="Helical" evidence="7">
    <location>
        <begin position="32"/>
        <end position="50"/>
    </location>
</feature>
<feature type="transmembrane region" description="Helical" evidence="7">
    <location>
        <begin position="6"/>
        <end position="25"/>
    </location>
</feature>
<comment type="subcellular location">
    <subcellularLocation>
        <location evidence="1">Cell membrane</location>
        <topology evidence="1">Multi-pass membrane protein</topology>
    </subcellularLocation>
</comment>
<dbReference type="PRINTS" id="PR01437">
    <property type="entry name" value="NUOXDRDTASE4"/>
</dbReference>
<name>A0A7J3XY45_9CREN</name>
<feature type="transmembrane region" description="Helical" evidence="7">
    <location>
        <begin position="82"/>
        <end position="101"/>
    </location>
</feature>
<dbReference type="Pfam" id="PF00361">
    <property type="entry name" value="Proton_antipo_M"/>
    <property type="match status" value="1"/>
</dbReference>
<dbReference type="PANTHER" id="PTHR42682">
    <property type="entry name" value="HYDROGENASE-4 COMPONENT F"/>
    <property type="match status" value="1"/>
</dbReference>
<dbReference type="EMBL" id="DRYK01000024">
    <property type="protein sequence ID" value="HHP67409.1"/>
    <property type="molecule type" value="Genomic_DNA"/>
</dbReference>
<evidence type="ECO:0000256" key="5">
    <source>
        <dbReference type="ARBA" id="ARBA00023002"/>
    </source>
</evidence>
<proteinExistence type="predicted"/>
<feature type="transmembrane region" description="Helical" evidence="7">
    <location>
        <begin position="137"/>
        <end position="157"/>
    </location>
</feature>
<feature type="transmembrane region" description="Helical" evidence="7">
    <location>
        <begin position="56"/>
        <end position="75"/>
    </location>
</feature>
<gene>
    <name evidence="9" type="ORF">ENM60_01230</name>
</gene>
<evidence type="ECO:0000256" key="4">
    <source>
        <dbReference type="ARBA" id="ARBA00022989"/>
    </source>
</evidence>